<dbReference type="Proteomes" id="UP000674425">
    <property type="component" value="Unassembled WGS sequence"/>
</dbReference>
<keyword evidence="2" id="KW-1185">Reference proteome</keyword>
<organism evidence="1 2">
    <name type="scientific">Paraburkholderia aspalathi</name>
    <dbReference type="NCBI Taxonomy" id="1324617"/>
    <lineage>
        <taxon>Bacteria</taxon>
        <taxon>Pseudomonadati</taxon>
        <taxon>Pseudomonadota</taxon>
        <taxon>Betaproteobacteria</taxon>
        <taxon>Burkholderiales</taxon>
        <taxon>Burkholderiaceae</taxon>
        <taxon>Paraburkholderia</taxon>
    </lineage>
</organism>
<protein>
    <recommendedName>
        <fullName evidence="3">Transposase</fullName>
    </recommendedName>
</protein>
<reference evidence="1 2" key="1">
    <citation type="submission" date="2021-02" db="EMBL/GenBank/DDBJ databases">
        <authorList>
            <person name="Vanwijnsberghe S."/>
        </authorList>
    </citation>
    <scope>NUCLEOTIDE SEQUENCE [LARGE SCALE GENOMIC DNA]</scope>
    <source>
        <strain evidence="1 2">R-69658</strain>
    </source>
</reference>
<proteinExistence type="predicted"/>
<gene>
    <name evidence="1" type="ORF">R69658_05372</name>
</gene>
<evidence type="ECO:0000313" key="1">
    <source>
        <dbReference type="EMBL" id="CAE6810385.1"/>
    </source>
</evidence>
<name>A0ABN7MJD7_9BURK</name>
<evidence type="ECO:0000313" key="2">
    <source>
        <dbReference type="Proteomes" id="UP000674425"/>
    </source>
</evidence>
<dbReference type="EMBL" id="CAJNAU010000063">
    <property type="protein sequence ID" value="CAE6810385.1"/>
    <property type="molecule type" value="Genomic_DNA"/>
</dbReference>
<evidence type="ECO:0008006" key="3">
    <source>
        <dbReference type="Google" id="ProtNLM"/>
    </source>
</evidence>
<sequence length="47" mass="5142">MFRIGSVSGKGKRGKALPMLTGGEEWFDYDPVDRAALRIAVVHHKGS</sequence>
<accession>A0ABN7MJD7</accession>
<comment type="caution">
    <text evidence="1">The sequence shown here is derived from an EMBL/GenBank/DDBJ whole genome shotgun (WGS) entry which is preliminary data.</text>
</comment>